<dbReference type="RefSeq" id="WP_010857220.1">
    <property type="nucleotide sequence ID" value="NZ_KB933398.1"/>
</dbReference>
<dbReference type="Proteomes" id="UP000013911">
    <property type="component" value="Unassembled WGS sequence"/>
</dbReference>
<dbReference type="PATRIC" id="fig|1285586.5.peg.248"/>
<proteinExistence type="inferred from homology"/>
<evidence type="ECO:0000259" key="4">
    <source>
        <dbReference type="PROSITE" id="PS51186"/>
    </source>
</evidence>
<organism evidence="5 6">
    <name type="scientific">Lysinibacillus sphaericus OT4b.31</name>
    <dbReference type="NCBI Taxonomy" id="1285586"/>
    <lineage>
        <taxon>Bacteria</taxon>
        <taxon>Bacillati</taxon>
        <taxon>Bacillota</taxon>
        <taxon>Bacilli</taxon>
        <taxon>Bacillales</taxon>
        <taxon>Bacillaceae</taxon>
        <taxon>Lysinibacillus</taxon>
    </lineage>
</organism>
<dbReference type="Pfam" id="PF13302">
    <property type="entry name" value="Acetyltransf_3"/>
    <property type="match status" value="1"/>
</dbReference>
<dbReference type="HOGENOM" id="CLU_013985_40_1_9"/>
<accession>R7ZK61</accession>
<dbReference type="PANTHER" id="PTHR43792">
    <property type="entry name" value="GNAT FAMILY, PUTATIVE (AFU_ORTHOLOGUE AFUA_3G00765)-RELATED-RELATED"/>
    <property type="match status" value="1"/>
</dbReference>
<dbReference type="InterPro" id="IPR016181">
    <property type="entry name" value="Acyl_CoA_acyltransferase"/>
</dbReference>
<name>R7ZK61_LYSSH</name>
<evidence type="ECO:0000256" key="1">
    <source>
        <dbReference type="ARBA" id="ARBA00022679"/>
    </source>
</evidence>
<dbReference type="EMBL" id="AQPX01000003">
    <property type="protein sequence ID" value="EON74473.1"/>
    <property type="molecule type" value="Genomic_DNA"/>
</dbReference>
<dbReference type="InterPro" id="IPR000182">
    <property type="entry name" value="GNAT_dom"/>
</dbReference>
<protein>
    <submittedName>
        <fullName evidence="5">Ribosomal-protein-alanine N-acetyltransferase-like protein</fullName>
    </submittedName>
</protein>
<dbReference type="AlphaFoldDB" id="R7ZK61"/>
<gene>
    <name evidence="5" type="ORF">H131_01250</name>
</gene>
<dbReference type="PANTHER" id="PTHR43792:SF8">
    <property type="entry name" value="[RIBOSOMAL PROTEIN US5]-ALANINE N-ACETYLTRANSFERASE"/>
    <property type="match status" value="1"/>
</dbReference>
<keyword evidence="2" id="KW-0012">Acyltransferase</keyword>
<keyword evidence="1 5" id="KW-0808">Transferase</keyword>
<reference evidence="5 6" key="1">
    <citation type="submission" date="2013-04" db="EMBL/GenBank/DDBJ databases">
        <title>Draft genome of the heavy metal tolerant bacterium Lysinibacillus sphaericus strain OT4b.31.</title>
        <authorList>
            <person name="Pena-Montenegro T.D."/>
            <person name="Dussan J."/>
        </authorList>
    </citation>
    <scope>NUCLEOTIDE SEQUENCE [LARGE SCALE GENOMIC DNA]</scope>
    <source>
        <strain evidence="5 6">OT4b.31</strain>
    </source>
</reference>
<comment type="similarity">
    <text evidence="3">Belongs to the acetyltransferase family. RimJ subfamily.</text>
</comment>
<evidence type="ECO:0000313" key="6">
    <source>
        <dbReference type="Proteomes" id="UP000013911"/>
    </source>
</evidence>
<comment type="caution">
    <text evidence="5">The sequence shown here is derived from an EMBL/GenBank/DDBJ whole genome shotgun (WGS) entry which is preliminary data.</text>
</comment>
<feature type="domain" description="N-acetyltransferase" evidence="4">
    <location>
        <begin position="24"/>
        <end position="189"/>
    </location>
</feature>
<dbReference type="GO" id="GO:0008999">
    <property type="term" value="F:protein-N-terminal-alanine acetyltransferase activity"/>
    <property type="evidence" value="ECO:0007669"/>
    <property type="project" value="TreeGrafter"/>
</dbReference>
<dbReference type="GO" id="GO:0005737">
    <property type="term" value="C:cytoplasm"/>
    <property type="evidence" value="ECO:0007669"/>
    <property type="project" value="TreeGrafter"/>
</dbReference>
<dbReference type="PROSITE" id="PS51186">
    <property type="entry name" value="GNAT"/>
    <property type="match status" value="1"/>
</dbReference>
<dbReference type="SUPFAM" id="SSF55729">
    <property type="entry name" value="Acyl-CoA N-acyltransferases (Nat)"/>
    <property type="match status" value="1"/>
</dbReference>
<dbReference type="OrthoDB" id="9795206at2"/>
<dbReference type="Gene3D" id="3.40.630.30">
    <property type="match status" value="1"/>
</dbReference>
<evidence type="ECO:0000256" key="2">
    <source>
        <dbReference type="ARBA" id="ARBA00023315"/>
    </source>
</evidence>
<dbReference type="eggNOG" id="COG1670">
    <property type="taxonomic scope" value="Bacteria"/>
</dbReference>
<dbReference type="InterPro" id="IPR051531">
    <property type="entry name" value="N-acetyltransferase"/>
</dbReference>
<evidence type="ECO:0000256" key="3">
    <source>
        <dbReference type="ARBA" id="ARBA00038502"/>
    </source>
</evidence>
<evidence type="ECO:0000313" key="5">
    <source>
        <dbReference type="EMBL" id="EON74473.1"/>
    </source>
</evidence>
<sequence>MVLKIWNLLRKKGGNVVSIQGGKCYVRTFQEKDAQNLSGLVSRNKYFWSTYEPLQRPEYYTVDAQYKKILESLYLMDSKREFSFGIYEQGTNNLIGHIALYAVKRLPYSSAFVGYAMDEIYIGKGIVTEAVELVVRFAFEQIGLHRVEAYVSTQNNASIRVLEKSGFQREGLLRQLLYINGQWVDHYMYACVDESS</sequence>